<evidence type="ECO:0000313" key="4">
    <source>
        <dbReference type="EMBL" id="TWA84450.1"/>
    </source>
</evidence>
<dbReference type="SMART" id="SM00044">
    <property type="entry name" value="CYCc"/>
    <property type="match status" value="1"/>
</dbReference>
<evidence type="ECO:0000256" key="2">
    <source>
        <dbReference type="SAM" id="Phobius"/>
    </source>
</evidence>
<dbReference type="PROSITE" id="PS50125">
    <property type="entry name" value="GUANYLATE_CYCLASE_2"/>
    <property type="match status" value="1"/>
</dbReference>
<dbReference type="Gene3D" id="3.30.70.1230">
    <property type="entry name" value="Nucleotide cyclase"/>
    <property type="match status" value="1"/>
</dbReference>
<proteinExistence type="predicted"/>
<keyword evidence="2" id="KW-1133">Transmembrane helix</keyword>
<feature type="region of interest" description="Disordered" evidence="1">
    <location>
        <begin position="640"/>
        <end position="660"/>
    </location>
</feature>
<sequence>MADHPTKRRFLRTGARISALKEAVRKKGGPRRTRPPALGRPRLRLPIAAVLVAGFGSLMLLAVASVLVLGLVSASRNTFALLNDRADLALSGVEVRIRNQLNPARDMARFVAGLMERGELDPADSRSLQDTLRGALAGAPDVTGIAFFHPDRTGLRADRLGNQLHIGREDLRHEPELAPELRNGADRTTAVWADPLWSKEAGTSFVTLFQPVRRNGVYLGQVVVGVSLGDLSRFLSTLYVEQGLNAFVLFDRQHVLAHPSLAGMKFDFSGKTDGPPLPRIDQVADPALAALWQTGQPVDALKKRVEGRIVNVLDEDYLFLMRSMAGYGQQDWTIGISFRANEASAEVRRLYTTGLAGLGILLISVAVALIVGRRISTQVAHLAEAADHVRTFDFRAIDELPDSRLRELARANSAFNAMVAGLRWFETYVPKALVLRLMHRRGGLTSFQSEEREVTVMFTDIRGFSRMAEHMGAADTAALLNEHFTLLANCIEAEGGTVDKFIGDAIMAFWGAPEEQPDHAARALRAAHAITRAVREGNRRRAAEGLPAIRVRIGLHSGPVVVGNIGSASRINYTIVGDTVNVAARIEELASALQGDEEVIVLSSAATAFQGDGAAPLDCVGDRTLRGRNGTTEVWRVALDGEGNNGGGDGAGAVREEEKA</sequence>
<dbReference type="PANTHER" id="PTHR43081">
    <property type="entry name" value="ADENYLATE CYCLASE, TERMINAL-DIFFERENTIATION SPECIFIC-RELATED"/>
    <property type="match status" value="1"/>
</dbReference>
<dbReference type="InterPro" id="IPR050697">
    <property type="entry name" value="Adenylyl/Guanylyl_Cyclase_3/4"/>
</dbReference>
<dbReference type="GO" id="GO:0009190">
    <property type="term" value="P:cyclic nucleotide biosynthetic process"/>
    <property type="evidence" value="ECO:0007669"/>
    <property type="project" value="InterPro"/>
</dbReference>
<evidence type="ECO:0000313" key="5">
    <source>
        <dbReference type="Proteomes" id="UP000318529"/>
    </source>
</evidence>
<dbReference type="SUPFAM" id="SSF55073">
    <property type="entry name" value="Nucleotide cyclase"/>
    <property type="match status" value="1"/>
</dbReference>
<name>A0A560CHW0_AZOBR</name>
<dbReference type="EMBL" id="VITH01000005">
    <property type="protein sequence ID" value="TWA84450.1"/>
    <property type="molecule type" value="Genomic_DNA"/>
</dbReference>
<protein>
    <submittedName>
        <fullName evidence="4">Class 3 adenylate cyclase</fullName>
    </submittedName>
</protein>
<gene>
    <name evidence="4" type="ORF">FBZ83_105331</name>
</gene>
<dbReference type="Proteomes" id="UP000318529">
    <property type="component" value="Unassembled WGS sequence"/>
</dbReference>
<dbReference type="Gene3D" id="3.30.450.20">
    <property type="entry name" value="PAS domain"/>
    <property type="match status" value="1"/>
</dbReference>
<feature type="domain" description="Guanylate cyclase" evidence="3">
    <location>
        <begin position="455"/>
        <end position="587"/>
    </location>
</feature>
<evidence type="ECO:0000256" key="1">
    <source>
        <dbReference type="SAM" id="MobiDB-lite"/>
    </source>
</evidence>
<feature type="transmembrane region" description="Helical" evidence="2">
    <location>
        <begin position="47"/>
        <end position="72"/>
    </location>
</feature>
<comment type="caution">
    <text evidence="4">The sequence shown here is derived from an EMBL/GenBank/DDBJ whole genome shotgun (WGS) entry which is preliminary data.</text>
</comment>
<dbReference type="Gene3D" id="6.10.340.10">
    <property type="match status" value="1"/>
</dbReference>
<dbReference type="CDD" id="cd07302">
    <property type="entry name" value="CHD"/>
    <property type="match status" value="1"/>
</dbReference>
<feature type="transmembrane region" description="Helical" evidence="2">
    <location>
        <begin position="350"/>
        <end position="371"/>
    </location>
</feature>
<organism evidence="4 5">
    <name type="scientific">Azospirillum brasilense</name>
    <dbReference type="NCBI Taxonomy" id="192"/>
    <lineage>
        <taxon>Bacteria</taxon>
        <taxon>Pseudomonadati</taxon>
        <taxon>Pseudomonadota</taxon>
        <taxon>Alphaproteobacteria</taxon>
        <taxon>Rhodospirillales</taxon>
        <taxon>Azospirillaceae</taxon>
        <taxon>Azospirillum</taxon>
    </lineage>
</organism>
<dbReference type="Pfam" id="PF00211">
    <property type="entry name" value="Guanylate_cyc"/>
    <property type="match status" value="1"/>
</dbReference>
<dbReference type="InterPro" id="IPR029787">
    <property type="entry name" value="Nucleotide_cyclase"/>
</dbReference>
<keyword evidence="2" id="KW-0472">Membrane</keyword>
<dbReference type="PANTHER" id="PTHR43081:SF1">
    <property type="entry name" value="ADENYLATE CYCLASE, TERMINAL-DIFFERENTIATION SPECIFIC"/>
    <property type="match status" value="1"/>
</dbReference>
<dbReference type="GO" id="GO:0035556">
    <property type="term" value="P:intracellular signal transduction"/>
    <property type="evidence" value="ECO:0007669"/>
    <property type="project" value="InterPro"/>
</dbReference>
<dbReference type="GO" id="GO:0004016">
    <property type="term" value="F:adenylate cyclase activity"/>
    <property type="evidence" value="ECO:0007669"/>
    <property type="project" value="UniProtKB-ARBA"/>
</dbReference>
<evidence type="ECO:0000259" key="3">
    <source>
        <dbReference type="PROSITE" id="PS50125"/>
    </source>
</evidence>
<reference evidence="4 5" key="1">
    <citation type="submission" date="2019-06" db="EMBL/GenBank/DDBJ databases">
        <title>Genomic Encyclopedia of Type Strains, Phase IV (KMG-V): Genome sequencing to study the core and pangenomes of soil and plant-associated prokaryotes.</title>
        <authorList>
            <person name="Whitman W."/>
        </authorList>
    </citation>
    <scope>NUCLEOTIDE SEQUENCE [LARGE SCALE GENOMIC DNA]</scope>
    <source>
        <strain evidence="4 5">BR 11650</strain>
    </source>
</reference>
<dbReference type="AlphaFoldDB" id="A0A560CHW0"/>
<keyword evidence="2" id="KW-0812">Transmembrane</keyword>
<dbReference type="InterPro" id="IPR001054">
    <property type="entry name" value="A/G_cyclase"/>
</dbReference>
<accession>A0A560CHW0</accession>